<dbReference type="Proteomes" id="UP001177003">
    <property type="component" value="Chromosome 9"/>
</dbReference>
<gene>
    <name evidence="2" type="ORF">LSALG_LOCUS39987</name>
</gene>
<protein>
    <submittedName>
        <fullName evidence="2">Uncharacterized protein</fullName>
    </submittedName>
</protein>
<evidence type="ECO:0000256" key="1">
    <source>
        <dbReference type="SAM" id="MobiDB-lite"/>
    </source>
</evidence>
<keyword evidence="3" id="KW-1185">Reference proteome</keyword>
<organism evidence="2 3">
    <name type="scientific">Lactuca saligna</name>
    <name type="common">Willowleaf lettuce</name>
    <dbReference type="NCBI Taxonomy" id="75948"/>
    <lineage>
        <taxon>Eukaryota</taxon>
        <taxon>Viridiplantae</taxon>
        <taxon>Streptophyta</taxon>
        <taxon>Embryophyta</taxon>
        <taxon>Tracheophyta</taxon>
        <taxon>Spermatophyta</taxon>
        <taxon>Magnoliopsida</taxon>
        <taxon>eudicotyledons</taxon>
        <taxon>Gunneridae</taxon>
        <taxon>Pentapetalae</taxon>
        <taxon>asterids</taxon>
        <taxon>campanulids</taxon>
        <taxon>Asterales</taxon>
        <taxon>Asteraceae</taxon>
        <taxon>Cichorioideae</taxon>
        <taxon>Cichorieae</taxon>
        <taxon>Lactucinae</taxon>
        <taxon>Lactuca</taxon>
    </lineage>
</organism>
<evidence type="ECO:0000313" key="2">
    <source>
        <dbReference type="EMBL" id="CAI9301433.1"/>
    </source>
</evidence>
<dbReference type="AlphaFoldDB" id="A0AA35ZZ14"/>
<accession>A0AA35ZZ14</accession>
<name>A0AA35ZZ14_LACSI</name>
<feature type="region of interest" description="Disordered" evidence="1">
    <location>
        <begin position="211"/>
        <end position="232"/>
    </location>
</feature>
<evidence type="ECO:0000313" key="3">
    <source>
        <dbReference type="Proteomes" id="UP001177003"/>
    </source>
</evidence>
<sequence length="232" mass="25575">MSHHHPSRLASLFDSIMATSSAARFNTLALIRMASQKALHVSKNAITTTSLLPTTFQHLLRLALNNGLVAQPLPIDSLCIPQHLCCLALNNSLVARPQPIVLSLIPKHLCCLALGNGLVAQPPPIASSPEWIESVEKDMDFFLANHLQRVGVRCWFYRYTEMDKDRACVTRSDLSRPATKPCFDSASGSLLPFKTTQLHLQLLPPETRATDQIYSKETESKSCRSASGSRTV</sequence>
<feature type="compositionally biased region" description="Polar residues" evidence="1">
    <location>
        <begin position="223"/>
        <end position="232"/>
    </location>
</feature>
<proteinExistence type="predicted"/>
<dbReference type="EMBL" id="OX465085">
    <property type="protein sequence ID" value="CAI9301433.1"/>
    <property type="molecule type" value="Genomic_DNA"/>
</dbReference>
<reference evidence="2" key="1">
    <citation type="submission" date="2023-04" db="EMBL/GenBank/DDBJ databases">
        <authorList>
            <person name="Vijverberg K."/>
            <person name="Xiong W."/>
            <person name="Schranz E."/>
        </authorList>
    </citation>
    <scope>NUCLEOTIDE SEQUENCE</scope>
</reference>